<evidence type="ECO:0000313" key="2">
    <source>
        <dbReference type="Proteomes" id="UP000274772"/>
    </source>
</evidence>
<sequence length="135" mass="16284">MPRDSLKPFRNRLVTVSGQVVLMHHGGRYGRYPFHNNTRMLLRDLMIEGQPIDHIWLKVPQRYYNKRRRIINQRVKFKAKIVPYVKKGMHGFIQEYGLQKRSGFTIIKGNHEEILDHEEKYFDEELTVEFFLKEP</sequence>
<keyword evidence="2" id="KW-1185">Reference proteome</keyword>
<evidence type="ECO:0000313" key="1">
    <source>
        <dbReference type="EMBL" id="BBD91268.1"/>
    </source>
</evidence>
<gene>
    <name evidence="1" type="ORF">JMUB590_0158</name>
</gene>
<dbReference type="Proteomes" id="UP000274772">
    <property type="component" value="Chromosome"/>
</dbReference>
<dbReference type="RefSeq" id="WP_049402049.1">
    <property type="nucleotide sequence ID" value="NZ_AP018585.1"/>
</dbReference>
<dbReference type="EMBL" id="AP018586">
    <property type="protein sequence ID" value="BBD91268.1"/>
    <property type="molecule type" value="Genomic_DNA"/>
</dbReference>
<reference evidence="1 2" key="1">
    <citation type="submission" date="2018-05" db="EMBL/GenBank/DDBJ databases">
        <title>Complete genome sequencing of three human clinical isolates of Staphylococcus caprae reveals virulence factors similar to those of S. epidermidis and S. capitis.</title>
        <authorList>
            <person name="Watanabe S."/>
            <person name="Cui L."/>
        </authorList>
    </citation>
    <scope>NUCLEOTIDE SEQUENCE [LARGE SCALE GENOMIC DNA]</scope>
    <source>
        <strain evidence="1 2">JMUB590</strain>
    </source>
</reference>
<protein>
    <recommendedName>
        <fullName evidence="3">Phage protein</fullName>
    </recommendedName>
</protein>
<evidence type="ECO:0008006" key="3">
    <source>
        <dbReference type="Google" id="ProtNLM"/>
    </source>
</evidence>
<name>A0ABM7FQG4_9STAP</name>
<accession>A0ABM7FQG4</accession>
<proteinExistence type="predicted"/>
<organism evidence="1 2">
    <name type="scientific">Staphylococcus caprae</name>
    <dbReference type="NCBI Taxonomy" id="29380"/>
    <lineage>
        <taxon>Bacteria</taxon>
        <taxon>Bacillati</taxon>
        <taxon>Bacillota</taxon>
        <taxon>Bacilli</taxon>
        <taxon>Bacillales</taxon>
        <taxon>Staphylococcaceae</taxon>
        <taxon>Staphylococcus</taxon>
    </lineage>
</organism>